<evidence type="ECO:0000256" key="2">
    <source>
        <dbReference type="ARBA" id="ARBA00009430"/>
    </source>
</evidence>
<feature type="region of interest" description="Disordered" evidence="6">
    <location>
        <begin position="1"/>
        <end position="68"/>
    </location>
</feature>
<keyword evidence="3" id="KW-0240">DNA-directed RNA polymerase</keyword>
<organism evidence="7 8">
    <name type="scientific">Rhodotorula diobovata</name>
    <dbReference type="NCBI Taxonomy" id="5288"/>
    <lineage>
        <taxon>Eukaryota</taxon>
        <taxon>Fungi</taxon>
        <taxon>Dikarya</taxon>
        <taxon>Basidiomycota</taxon>
        <taxon>Pucciniomycotina</taxon>
        <taxon>Microbotryomycetes</taxon>
        <taxon>Sporidiobolales</taxon>
        <taxon>Sporidiobolaceae</taxon>
        <taxon>Rhodotorula</taxon>
    </lineage>
</organism>
<dbReference type="AlphaFoldDB" id="A0A5C5G6D2"/>
<dbReference type="OrthoDB" id="532500at2759"/>
<evidence type="ECO:0000313" key="8">
    <source>
        <dbReference type="Proteomes" id="UP000311382"/>
    </source>
</evidence>
<evidence type="ECO:0000256" key="6">
    <source>
        <dbReference type="SAM" id="MobiDB-lite"/>
    </source>
</evidence>
<name>A0A5C5G6D2_9BASI</name>
<dbReference type="PANTHER" id="PTHR14440">
    <property type="entry name" value="DNA-DIRECTED RNA POLYMERASE I SUBUNIT RPA49"/>
    <property type="match status" value="1"/>
</dbReference>
<keyword evidence="5" id="KW-0539">Nucleus</keyword>
<gene>
    <name evidence="7" type="ORF">DMC30DRAFT_413541</name>
</gene>
<dbReference type="InterPro" id="IPR009668">
    <property type="entry name" value="RNA_pol-assoc_fac_A49-like"/>
</dbReference>
<dbReference type="GO" id="GO:0006351">
    <property type="term" value="P:DNA-templated transcription"/>
    <property type="evidence" value="ECO:0007669"/>
    <property type="project" value="InterPro"/>
</dbReference>
<keyword evidence="4" id="KW-0804">Transcription</keyword>
<evidence type="ECO:0000256" key="4">
    <source>
        <dbReference type="ARBA" id="ARBA00023163"/>
    </source>
</evidence>
<dbReference type="GO" id="GO:0005730">
    <property type="term" value="C:nucleolus"/>
    <property type="evidence" value="ECO:0007669"/>
    <property type="project" value="UniProtKB-SubCell"/>
</dbReference>
<reference evidence="7 8" key="1">
    <citation type="submission" date="2019-03" db="EMBL/GenBank/DDBJ databases">
        <title>Rhodosporidium diobovatum UCD-FST 08-225 genome sequencing, assembly, and annotation.</title>
        <authorList>
            <person name="Fakankun I.U."/>
            <person name="Fristensky B."/>
            <person name="Levin D.B."/>
        </authorList>
    </citation>
    <scope>NUCLEOTIDE SEQUENCE [LARGE SCALE GENOMIC DNA]</scope>
    <source>
        <strain evidence="7 8">UCD-FST 08-225</strain>
    </source>
</reference>
<comment type="similarity">
    <text evidence="2">Belongs to the eukaryotic RPA49/POLR1E RNA polymerase subunit family.</text>
</comment>
<evidence type="ECO:0000256" key="1">
    <source>
        <dbReference type="ARBA" id="ARBA00004604"/>
    </source>
</evidence>
<proteinExistence type="inferred from homology"/>
<comment type="caution">
    <text evidence="7">The sequence shown here is derived from an EMBL/GenBank/DDBJ whole genome shotgun (WGS) entry which is preliminary data.</text>
</comment>
<evidence type="ECO:0000313" key="7">
    <source>
        <dbReference type="EMBL" id="TNY24056.1"/>
    </source>
</evidence>
<evidence type="ECO:0000256" key="5">
    <source>
        <dbReference type="ARBA" id="ARBA00023242"/>
    </source>
</evidence>
<sequence length="460" mass="49265">MADQSAARKRQKGLQGQPIQLSLAHQPSNAPLPALGLFPSTQPPAKTPFSLYTPSGDAPSADSRGSRAVLAAETDEIEYESRNHVGNSHDGESEGYAVQYMLGVRNPRTNTLTLHAAPLHTFTPSIKSLKGATAASSESGAALYTAQRAALGSAFGTKKAQAQQRAQERNKLSTSSFGTDAAVAGLQSHLQQTIQAQSGTLPSAQDVEDDANARRPIPPFDPAAEAPGDVYDLDAVVSPAELHALDLGAFISAPDFKERRLLLPYRRSDWVATKLRQLLPARASADGAVPDPSRRDRDRLRLVLHLAHLFAFRQAARPGQVVDRAQLVDKLGRPGGVVVDALLERYTEATRGPGGGDEQRKVTSTMELKLLGYMLVLVLKVDGWTTDVNTIADDLAIGNKRVQELFRSLGCVLTAPSAADREKLVASGRATSAADAAKSKKATLKVPLQFPKERRGRAKK</sequence>
<evidence type="ECO:0000256" key="3">
    <source>
        <dbReference type="ARBA" id="ARBA00022478"/>
    </source>
</evidence>
<keyword evidence="8" id="KW-1185">Reference proteome</keyword>
<dbReference type="Proteomes" id="UP000311382">
    <property type="component" value="Unassembled WGS sequence"/>
</dbReference>
<feature type="compositionally biased region" description="Polar residues" evidence="6">
    <location>
        <begin position="17"/>
        <end position="29"/>
    </location>
</feature>
<dbReference type="GO" id="GO:0003677">
    <property type="term" value="F:DNA binding"/>
    <property type="evidence" value="ECO:0007669"/>
    <property type="project" value="InterPro"/>
</dbReference>
<dbReference type="GO" id="GO:0000428">
    <property type="term" value="C:DNA-directed RNA polymerase complex"/>
    <property type="evidence" value="ECO:0007669"/>
    <property type="project" value="UniProtKB-KW"/>
</dbReference>
<protein>
    <submittedName>
        <fullName evidence="7">Rpa49 subunit specific to nuclear RNA polymerase I</fullName>
    </submittedName>
</protein>
<dbReference type="EMBL" id="SOZI01000005">
    <property type="protein sequence ID" value="TNY24056.1"/>
    <property type="molecule type" value="Genomic_DNA"/>
</dbReference>
<dbReference type="STRING" id="5288.A0A5C5G6D2"/>
<dbReference type="Pfam" id="PF06870">
    <property type="entry name" value="RNA_pol_I_A49"/>
    <property type="match status" value="1"/>
</dbReference>
<accession>A0A5C5G6D2</accession>
<comment type="subcellular location">
    <subcellularLocation>
        <location evidence="1">Nucleus</location>
        <location evidence="1">Nucleolus</location>
    </subcellularLocation>
</comment>